<sequence length="263" mass="28625">MRKYSTSTIVGTVSNLFKRSVPTKDGGQTQAIDMTVALHSLVNGRSVPAYIQVTAIGKQVEFLLENDRLKEDVNVLVGGELKQERWVKDDRKMSRLVIKASRLEIVDATLARTTPDSKDRTHVAQGLNCTTIAGNLTAAPEMRKTPSGDSVANFTVALNHKYTGGDGKEVEETTFMEVVAWRSLAEDAFKSLKKGSAVTVNGALVTAGWTDKDGNKRQSLQLEAMHIFGIEVPDAPVTQEAQPDITEADLPPVEAVDTEDLPF</sequence>
<feature type="region of interest" description="Disordered" evidence="4">
    <location>
        <begin position="242"/>
        <end position="263"/>
    </location>
</feature>
<keyword evidence="1 2" id="KW-0238">DNA-binding</keyword>
<proteinExistence type="inferred from homology"/>
<dbReference type="Gene3D" id="2.40.50.140">
    <property type="entry name" value="Nucleic acid-binding proteins"/>
    <property type="match status" value="2"/>
</dbReference>
<comment type="caution">
    <text evidence="5">The sequence shown here is derived from an EMBL/GenBank/DDBJ whole genome shotgun (WGS) entry which is preliminary data.</text>
</comment>
<dbReference type="InterPro" id="IPR000424">
    <property type="entry name" value="Primosome_PriB/ssb"/>
</dbReference>
<dbReference type="InterPro" id="IPR012340">
    <property type="entry name" value="NA-bd_OB-fold"/>
</dbReference>
<protein>
    <recommendedName>
        <fullName evidence="2 3">Single-stranded DNA-binding protein</fullName>
        <shortName evidence="2">SSB</shortName>
    </recommendedName>
</protein>
<dbReference type="CDD" id="cd04496">
    <property type="entry name" value="SSB_OBF"/>
    <property type="match status" value="1"/>
</dbReference>
<dbReference type="GO" id="GO:0003677">
    <property type="term" value="F:DNA binding"/>
    <property type="evidence" value="ECO:0007669"/>
    <property type="project" value="UniProtKB-KW"/>
</dbReference>
<dbReference type="Proteomes" id="UP001595748">
    <property type="component" value="Unassembled WGS sequence"/>
</dbReference>
<keyword evidence="6" id="KW-1185">Reference proteome</keyword>
<evidence type="ECO:0000313" key="5">
    <source>
        <dbReference type="EMBL" id="MFC3863018.1"/>
    </source>
</evidence>
<organism evidence="5 6">
    <name type="scientific">Deinococcus antarcticus</name>
    <dbReference type="NCBI Taxonomy" id="1298767"/>
    <lineage>
        <taxon>Bacteria</taxon>
        <taxon>Thermotogati</taxon>
        <taxon>Deinococcota</taxon>
        <taxon>Deinococci</taxon>
        <taxon>Deinococcales</taxon>
        <taxon>Deinococcaceae</taxon>
        <taxon>Deinococcus</taxon>
    </lineage>
</organism>
<comment type="caution">
    <text evidence="2">Lacks conserved residue(s) required for the propagation of feature annotation.</text>
</comment>
<dbReference type="NCBIfam" id="TIGR00621">
    <property type="entry name" value="ssb"/>
    <property type="match status" value="1"/>
</dbReference>
<dbReference type="EMBL" id="JBHRZF010000222">
    <property type="protein sequence ID" value="MFC3863018.1"/>
    <property type="molecule type" value="Genomic_DNA"/>
</dbReference>
<evidence type="ECO:0000256" key="2">
    <source>
        <dbReference type="HAMAP-Rule" id="MF_00984"/>
    </source>
</evidence>
<evidence type="ECO:0000256" key="3">
    <source>
        <dbReference type="RuleBase" id="RU000524"/>
    </source>
</evidence>
<gene>
    <name evidence="5" type="ORF">ACFOPQ_19835</name>
</gene>
<dbReference type="PANTHER" id="PTHR10302:SF27">
    <property type="entry name" value="SINGLE-STRANDED DNA-BINDING PROTEIN"/>
    <property type="match status" value="1"/>
</dbReference>
<dbReference type="PROSITE" id="PS50935">
    <property type="entry name" value="SSB"/>
    <property type="match status" value="2"/>
</dbReference>
<name>A0ABV8AFM3_9DEIO</name>
<evidence type="ECO:0000256" key="1">
    <source>
        <dbReference type="ARBA" id="ARBA00023125"/>
    </source>
</evidence>
<dbReference type="InterPro" id="IPR011344">
    <property type="entry name" value="ssDNA-bd"/>
</dbReference>
<dbReference type="PANTHER" id="PTHR10302">
    <property type="entry name" value="SINGLE-STRANDED DNA-BINDING PROTEIN"/>
    <property type="match status" value="1"/>
</dbReference>
<dbReference type="Pfam" id="PF00436">
    <property type="entry name" value="SSB"/>
    <property type="match status" value="1"/>
</dbReference>
<dbReference type="RefSeq" id="WP_380080955.1">
    <property type="nucleotide sequence ID" value="NZ_JBHRZF010000222.1"/>
</dbReference>
<evidence type="ECO:0000313" key="6">
    <source>
        <dbReference type="Proteomes" id="UP001595748"/>
    </source>
</evidence>
<evidence type="ECO:0000256" key="4">
    <source>
        <dbReference type="SAM" id="MobiDB-lite"/>
    </source>
</evidence>
<dbReference type="HAMAP" id="MF_00984">
    <property type="entry name" value="SSB"/>
    <property type="match status" value="1"/>
</dbReference>
<dbReference type="SUPFAM" id="SSF50249">
    <property type="entry name" value="Nucleic acid-binding proteins"/>
    <property type="match status" value="2"/>
</dbReference>
<reference evidence="6" key="1">
    <citation type="journal article" date="2019" name="Int. J. Syst. Evol. Microbiol.">
        <title>The Global Catalogue of Microorganisms (GCM) 10K type strain sequencing project: providing services to taxonomists for standard genome sequencing and annotation.</title>
        <authorList>
            <consortium name="The Broad Institute Genomics Platform"/>
            <consortium name="The Broad Institute Genome Sequencing Center for Infectious Disease"/>
            <person name="Wu L."/>
            <person name="Ma J."/>
        </authorList>
    </citation>
    <scope>NUCLEOTIDE SEQUENCE [LARGE SCALE GENOMIC DNA]</scope>
    <source>
        <strain evidence="6">CCTCC AB 2013263</strain>
    </source>
</reference>
<accession>A0ABV8AFM3</accession>